<sequence length="336" mass="39313">MTTRYSLDGLETRIKEHSEFLDSITSLIPPKHYFKNEPSGEFDIEGSAQKYQPNKRKRLEKQVLNEQRKRAKKLKLDPNNLKTVLEIQQEKLEKMKLKENEDAEIDEDEDEVQSDDDSENEKDVNLKDESPSVPSDSKLTIAPSRNIVDRLAQLRRASSIPTESINDEKQLSKRKAHTASNKSEPGSEKADHDKNSNHENGNQGEKKIFFSKFEFDEQKKKKKGKKDEKKLVEELETHKKEIEKLKQEDPKKAEKLIETKSWQKVLQKARGEKIKDDPKLLKKSIKRTQTIKKKSEKAWKERIKIVEKSKFDRQKKRAENIQARLDASKKKKKSRK</sequence>
<dbReference type="GO" id="GO:0042273">
    <property type="term" value="P:ribosomal large subunit biogenesis"/>
    <property type="evidence" value="ECO:0007669"/>
    <property type="project" value="TreeGrafter"/>
</dbReference>
<dbReference type="InterPro" id="IPR007019">
    <property type="entry name" value="SURF6"/>
</dbReference>
<feature type="region of interest" description="Disordered" evidence="4">
    <location>
        <begin position="92"/>
        <end position="210"/>
    </location>
</feature>
<dbReference type="PANTHER" id="PTHR14369:SF0">
    <property type="entry name" value="SURFEIT LOCUS PROTEIN 6"/>
    <property type="match status" value="1"/>
</dbReference>
<protein>
    <submittedName>
        <fullName evidence="7">542_t:CDS:1</fullName>
    </submittedName>
</protein>
<feature type="domain" description="Ribosomal RNA-processing protein 14/surfeit locus protein 6 C-terminal" evidence="5">
    <location>
        <begin position="165"/>
        <end position="333"/>
    </location>
</feature>
<dbReference type="Pfam" id="PF04935">
    <property type="entry name" value="SURF6"/>
    <property type="match status" value="1"/>
</dbReference>
<comment type="similarity">
    <text evidence="2">Belongs to the SURF6 family.</text>
</comment>
<feature type="domain" description="Ribosomal RNA-processing protein 14 N-terminal" evidence="6">
    <location>
        <begin position="13"/>
        <end position="78"/>
    </location>
</feature>
<dbReference type="InterPro" id="IPR029190">
    <property type="entry name" value="Rrp14/SURF6_C"/>
</dbReference>
<evidence type="ECO:0000259" key="6">
    <source>
        <dbReference type="Pfam" id="PF15459"/>
    </source>
</evidence>
<dbReference type="Pfam" id="PF15459">
    <property type="entry name" value="RRP14"/>
    <property type="match status" value="1"/>
</dbReference>
<evidence type="ECO:0000256" key="3">
    <source>
        <dbReference type="ARBA" id="ARBA00023242"/>
    </source>
</evidence>
<comment type="caution">
    <text evidence="7">The sequence shown here is derived from an EMBL/GenBank/DDBJ whole genome shotgun (WGS) entry which is preliminary data.</text>
</comment>
<dbReference type="InterPro" id="IPR029188">
    <property type="entry name" value="Rrp14_N"/>
</dbReference>
<evidence type="ECO:0000256" key="2">
    <source>
        <dbReference type="ARBA" id="ARBA00005904"/>
    </source>
</evidence>
<dbReference type="GO" id="GO:0005730">
    <property type="term" value="C:nucleolus"/>
    <property type="evidence" value="ECO:0007669"/>
    <property type="project" value="TreeGrafter"/>
</dbReference>
<evidence type="ECO:0000313" key="7">
    <source>
        <dbReference type="EMBL" id="CAG8568885.1"/>
    </source>
</evidence>
<dbReference type="AlphaFoldDB" id="A0A9N9BJU8"/>
<feature type="region of interest" description="Disordered" evidence="4">
    <location>
        <begin position="38"/>
        <end position="59"/>
    </location>
</feature>
<dbReference type="OrthoDB" id="444809at2759"/>
<dbReference type="Proteomes" id="UP000789831">
    <property type="component" value="Unassembled WGS sequence"/>
</dbReference>
<dbReference type="EMBL" id="CAJVPL010001392">
    <property type="protein sequence ID" value="CAG8568885.1"/>
    <property type="molecule type" value="Genomic_DNA"/>
</dbReference>
<accession>A0A9N9BJU8</accession>
<comment type="subcellular location">
    <subcellularLocation>
        <location evidence="1">Nucleus</location>
    </subcellularLocation>
</comment>
<feature type="compositionally biased region" description="Acidic residues" evidence="4">
    <location>
        <begin position="101"/>
        <end position="120"/>
    </location>
</feature>
<evidence type="ECO:0000313" key="8">
    <source>
        <dbReference type="Proteomes" id="UP000789831"/>
    </source>
</evidence>
<evidence type="ECO:0000256" key="4">
    <source>
        <dbReference type="SAM" id="MobiDB-lite"/>
    </source>
</evidence>
<feature type="region of interest" description="Disordered" evidence="4">
    <location>
        <begin position="311"/>
        <end position="336"/>
    </location>
</feature>
<evidence type="ECO:0000259" key="5">
    <source>
        <dbReference type="Pfam" id="PF04935"/>
    </source>
</evidence>
<organism evidence="7 8">
    <name type="scientific">Ambispora gerdemannii</name>
    <dbReference type="NCBI Taxonomy" id="144530"/>
    <lineage>
        <taxon>Eukaryota</taxon>
        <taxon>Fungi</taxon>
        <taxon>Fungi incertae sedis</taxon>
        <taxon>Mucoromycota</taxon>
        <taxon>Glomeromycotina</taxon>
        <taxon>Glomeromycetes</taxon>
        <taxon>Archaeosporales</taxon>
        <taxon>Ambisporaceae</taxon>
        <taxon>Ambispora</taxon>
    </lineage>
</organism>
<dbReference type="GO" id="GO:0003723">
    <property type="term" value="F:RNA binding"/>
    <property type="evidence" value="ECO:0007669"/>
    <property type="project" value="TreeGrafter"/>
</dbReference>
<reference evidence="7" key="1">
    <citation type="submission" date="2021-06" db="EMBL/GenBank/DDBJ databases">
        <authorList>
            <person name="Kallberg Y."/>
            <person name="Tangrot J."/>
            <person name="Rosling A."/>
        </authorList>
    </citation>
    <scope>NUCLEOTIDE SEQUENCE</scope>
    <source>
        <strain evidence="7">MT106</strain>
    </source>
</reference>
<dbReference type="GO" id="GO:0003677">
    <property type="term" value="F:DNA binding"/>
    <property type="evidence" value="ECO:0007669"/>
    <property type="project" value="TreeGrafter"/>
</dbReference>
<feature type="compositionally biased region" description="Basic and acidic residues" evidence="4">
    <location>
        <begin position="185"/>
        <end position="197"/>
    </location>
</feature>
<proteinExistence type="inferred from homology"/>
<feature type="compositionally biased region" description="Basic and acidic residues" evidence="4">
    <location>
        <begin position="121"/>
        <end position="130"/>
    </location>
</feature>
<keyword evidence="8" id="KW-1185">Reference proteome</keyword>
<keyword evidence="3" id="KW-0539">Nucleus</keyword>
<name>A0A9N9BJU8_9GLOM</name>
<gene>
    <name evidence="7" type="ORF">AGERDE_LOCUS7536</name>
</gene>
<dbReference type="PANTHER" id="PTHR14369">
    <property type="entry name" value="SURFEIT LOCUS PROTEIN 6"/>
    <property type="match status" value="1"/>
</dbReference>
<evidence type="ECO:0000256" key="1">
    <source>
        <dbReference type="ARBA" id="ARBA00004123"/>
    </source>
</evidence>
<dbReference type="GO" id="GO:0042274">
    <property type="term" value="P:ribosomal small subunit biogenesis"/>
    <property type="evidence" value="ECO:0007669"/>
    <property type="project" value="TreeGrafter"/>
</dbReference>